<protein>
    <submittedName>
        <fullName evidence="3">Uncharacterized protein</fullName>
    </submittedName>
</protein>
<reference evidence="3" key="1">
    <citation type="submission" date="2023-10" db="EMBL/GenBank/DDBJ databases">
        <title>Genome assembly of Pristionchus species.</title>
        <authorList>
            <person name="Yoshida K."/>
            <person name="Sommer R.J."/>
        </authorList>
    </citation>
    <scope>NUCLEOTIDE SEQUENCE</scope>
    <source>
        <strain evidence="3">RS5133</strain>
    </source>
</reference>
<sequence>ENLEKKSKAKKASKETTKRKPSVPTGPVDPSSISLNDYPPLTPSPLSQPINNSFFVPTDRPSTSNGSLGRYNTPSTSSFGSTMPSENIGYHGPYSAYNPSGTGPIDSSSISHGTSSSTGSTLRPIDNDVIDNPYGCSADQMLESIDDLEEFMGSDDLSPENINVDLFDFDHEEMV</sequence>
<feature type="compositionally biased region" description="Polar residues" evidence="1">
    <location>
        <begin position="44"/>
        <end position="84"/>
    </location>
</feature>
<proteinExistence type="predicted"/>
<accession>A0AAV5X2A2</accession>
<feature type="non-terminal residue" evidence="3">
    <location>
        <position position="1"/>
    </location>
</feature>
<feature type="compositionally biased region" description="Basic and acidic residues" evidence="1">
    <location>
        <begin position="1"/>
        <end position="18"/>
    </location>
</feature>
<dbReference type="EMBL" id="BTSY01000043">
    <property type="protein sequence ID" value="GMT37110.1"/>
    <property type="molecule type" value="Genomic_DNA"/>
</dbReference>
<feature type="region of interest" description="Disordered" evidence="1">
    <location>
        <begin position="1"/>
        <end position="84"/>
    </location>
</feature>
<organism evidence="3 4">
    <name type="scientific">Pristionchus fissidentatus</name>
    <dbReference type="NCBI Taxonomy" id="1538716"/>
    <lineage>
        <taxon>Eukaryota</taxon>
        <taxon>Metazoa</taxon>
        <taxon>Ecdysozoa</taxon>
        <taxon>Nematoda</taxon>
        <taxon>Chromadorea</taxon>
        <taxon>Rhabditida</taxon>
        <taxon>Rhabditina</taxon>
        <taxon>Diplogasteromorpha</taxon>
        <taxon>Diplogasteroidea</taxon>
        <taxon>Neodiplogasteridae</taxon>
        <taxon>Pristionchus</taxon>
    </lineage>
</organism>
<evidence type="ECO:0000313" key="2">
    <source>
        <dbReference type="EMBL" id="GMT15327.1"/>
    </source>
</evidence>
<name>A0AAV5X2A2_9BILA</name>
<dbReference type="Proteomes" id="UP001432322">
    <property type="component" value="Unassembled WGS sequence"/>
</dbReference>
<evidence type="ECO:0000313" key="4">
    <source>
        <dbReference type="Proteomes" id="UP001432322"/>
    </source>
</evidence>
<evidence type="ECO:0000256" key="1">
    <source>
        <dbReference type="SAM" id="MobiDB-lite"/>
    </source>
</evidence>
<keyword evidence="4" id="KW-1185">Reference proteome</keyword>
<comment type="caution">
    <text evidence="3">The sequence shown here is derived from an EMBL/GenBank/DDBJ whole genome shotgun (WGS) entry which is preliminary data.</text>
</comment>
<gene>
    <name evidence="3" type="ORF">PFISCL1PPCAC_28407</name>
    <name evidence="2" type="ORF">PFISCL1PPCAC_6624</name>
</gene>
<feature type="compositionally biased region" description="Low complexity" evidence="1">
    <location>
        <begin position="107"/>
        <end position="121"/>
    </location>
</feature>
<dbReference type="EMBL" id="BTSY01000002">
    <property type="protein sequence ID" value="GMT15327.1"/>
    <property type="molecule type" value="Genomic_DNA"/>
</dbReference>
<evidence type="ECO:0000313" key="3">
    <source>
        <dbReference type="EMBL" id="GMT37110.1"/>
    </source>
</evidence>
<dbReference type="AlphaFoldDB" id="A0AAV5X2A2"/>
<feature type="region of interest" description="Disordered" evidence="1">
    <location>
        <begin position="99"/>
        <end position="126"/>
    </location>
</feature>